<dbReference type="InterPro" id="IPR050123">
    <property type="entry name" value="Prok_molybdopt-oxidoreductase"/>
</dbReference>
<evidence type="ECO:0000259" key="12">
    <source>
        <dbReference type="PROSITE" id="PS51669"/>
    </source>
</evidence>
<evidence type="ECO:0000256" key="9">
    <source>
        <dbReference type="ARBA" id="ARBA00023014"/>
    </source>
</evidence>
<dbReference type="Pfam" id="PF01568">
    <property type="entry name" value="Molydop_binding"/>
    <property type="match status" value="1"/>
</dbReference>
<evidence type="ECO:0000256" key="2">
    <source>
        <dbReference type="ARBA" id="ARBA00001966"/>
    </source>
</evidence>
<keyword evidence="10" id="KW-0534">Nitrate assimilation</keyword>
<dbReference type="InterPro" id="IPR006656">
    <property type="entry name" value="Mopterin_OxRdtase"/>
</dbReference>
<dbReference type="Proteomes" id="UP000199413">
    <property type="component" value="Unassembled WGS sequence"/>
</dbReference>
<dbReference type="PANTHER" id="PTHR43105">
    <property type="entry name" value="RESPIRATORY NITRATE REDUCTASE"/>
    <property type="match status" value="1"/>
</dbReference>
<dbReference type="InterPro" id="IPR006655">
    <property type="entry name" value="Mopterin_OxRdtase_prok_CS"/>
</dbReference>
<dbReference type="GO" id="GO:0016491">
    <property type="term" value="F:oxidoreductase activity"/>
    <property type="evidence" value="ECO:0007669"/>
    <property type="project" value="UniProtKB-KW"/>
</dbReference>
<keyword evidence="14" id="KW-1185">Reference proteome</keyword>
<evidence type="ECO:0000256" key="4">
    <source>
        <dbReference type="ARBA" id="ARBA00022485"/>
    </source>
</evidence>
<dbReference type="GO" id="GO:0042128">
    <property type="term" value="P:nitrate assimilation"/>
    <property type="evidence" value="ECO:0007669"/>
    <property type="project" value="UniProtKB-KW"/>
</dbReference>
<dbReference type="CDD" id="cd02791">
    <property type="entry name" value="MopB_CT_Nitrate-R-NapA-like"/>
    <property type="match status" value="1"/>
</dbReference>
<dbReference type="EMBL" id="FMHV01000002">
    <property type="protein sequence ID" value="SCL38675.1"/>
    <property type="molecule type" value="Genomic_DNA"/>
</dbReference>
<dbReference type="Gene3D" id="2.20.25.90">
    <property type="entry name" value="ADC-like domains"/>
    <property type="match status" value="1"/>
</dbReference>
<dbReference type="RefSeq" id="WP_091346895.1">
    <property type="nucleotide sequence ID" value="NZ_FMHV01000002.1"/>
</dbReference>
<dbReference type="PANTHER" id="PTHR43105:SF10">
    <property type="entry name" value="NADH-QUINONE OXIDOREDUCTASE SUBUNIT G"/>
    <property type="match status" value="1"/>
</dbReference>
<dbReference type="PROSITE" id="PS51669">
    <property type="entry name" value="4FE4S_MOW_BIS_MGD"/>
    <property type="match status" value="1"/>
</dbReference>
<dbReference type="PROSITE" id="PS00490">
    <property type="entry name" value="MOLYBDOPTERIN_PROK_2"/>
    <property type="match status" value="1"/>
</dbReference>
<dbReference type="Gene3D" id="2.40.40.20">
    <property type="match status" value="1"/>
</dbReference>
<name>A0A1C6TB27_9ACTN</name>
<comment type="cofactor">
    <cofactor evidence="1">
        <name>Mo-bis(molybdopterin guanine dinucleotide)</name>
        <dbReference type="ChEBI" id="CHEBI:60539"/>
    </cofactor>
</comment>
<evidence type="ECO:0000256" key="6">
    <source>
        <dbReference type="ARBA" id="ARBA00022723"/>
    </source>
</evidence>
<dbReference type="GO" id="GO:0051539">
    <property type="term" value="F:4 iron, 4 sulfur cluster binding"/>
    <property type="evidence" value="ECO:0007669"/>
    <property type="project" value="UniProtKB-KW"/>
</dbReference>
<dbReference type="GO" id="GO:0046872">
    <property type="term" value="F:metal ion binding"/>
    <property type="evidence" value="ECO:0007669"/>
    <property type="project" value="UniProtKB-KW"/>
</dbReference>
<evidence type="ECO:0000256" key="10">
    <source>
        <dbReference type="ARBA" id="ARBA00023063"/>
    </source>
</evidence>
<keyword evidence="6" id="KW-0479">Metal-binding</keyword>
<evidence type="ECO:0000256" key="3">
    <source>
        <dbReference type="ARBA" id="ARBA00008747"/>
    </source>
</evidence>
<dbReference type="InterPro" id="IPR006657">
    <property type="entry name" value="MoPterin_dinucl-bd_dom"/>
</dbReference>
<dbReference type="STRING" id="568872.GA0070624_6297"/>
<evidence type="ECO:0000313" key="14">
    <source>
        <dbReference type="Proteomes" id="UP000199413"/>
    </source>
</evidence>
<organism evidence="13 14">
    <name type="scientific">Micromonospora rhizosphaerae</name>
    <dbReference type="NCBI Taxonomy" id="568872"/>
    <lineage>
        <taxon>Bacteria</taxon>
        <taxon>Bacillati</taxon>
        <taxon>Actinomycetota</taxon>
        <taxon>Actinomycetes</taxon>
        <taxon>Micromonosporales</taxon>
        <taxon>Micromonosporaceae</taxon>
        <taxon>Micromonospora</taxon>
    </lineage>
</organism>
<dbReference type="InterPro" id="IPR041957">
    <property type="entry name" value="CT_Nitrate-R-NapA-like"/>
</dbReference>
<dbReference type="InterPro" id="IPR006963">
    <property type="entry name" value="Mopterin_OxRdtase_4Fe-4S_dom"/>
</dbReference>
<dbReference type="AlphaFoldDB" id="A0A1C6TB27"/>
<sequence length="811" mass="89181">MVDRIADPWGPRTPYGPGERWPVRVDSFLADGHTEADVQRWVPSASILHSNGDAMDIAVIDDRIVGVRGRPGDRVNHGRVDPKDLYGWQANHSPDRLRRPLVREGDRLVETDWDTAMGRIVARSKELLNGPGGWGHFGFYTTGQLFLEEYYTLAVVGKAGLGTPHMDGNTRLCTATAASALKASFGTDGQPGSYTDVDHCDAIALWGHNVAETQTVLWMRMLDRRRGPNPPAMLAVDPRATPVAREADVHLALRNGTNVALLNGLLRELIHRGWYDGEYVRTHTVGFDELCRVVDDYPVAKVAEICDLPARQIEQAAELLGHSERLLSTVLQGFYQSNQATAASCQVNNLHLIRGMIGRPGAGLYQMNGQPTAQNNRECGADGDLPGLRNWENEEHVADLARLWNVPVDTIPHWSPPTHAMQIFRYAEQGSIKLLWISATNPAVSLPDLARVRRILSKPELFVIVQDLFRTETAELADVVLPAATWGEKTGTFTNVDRTVHISDKAVDPPGEARPDLDIFLDYARRMDFRDKDGNPLITWTDPASAFEAWKECSRGRPCDYTGITYARLRAGGIQWPCNEEHPDGTERLYTDGVFNTDPDYCETYGQDMLTGAELLPDEYRAKEPRGRAFLHAVPYQPSPEVPSDEFPLLLTTGRTVYQFHTRTKTGRAPQLMHAAPEAWVELNPTDADKLGVGEGDVVRVESPRGVVRARARVCGVRPGVVFLPFHYGYWDAPADGDGHIRAANELTITAWDPVSKQPIFKVAAVRVVKEADSDGHPSPAPTVGGPAPLDGSGIPATVGGPAAEAPARGE</sequence>
<evidence type="ECO:0000313" key="13">
    <source>
        <dbReference type="EMBL" id="SCL38675.1"/>
    </source>
</evidence>
<feature type="region of interest" description="Disordered" evidence="11">
    <location>
        <begin position="772"/>
        <end position="811"/>
    </location>
</feature>
<dbReference type="Gene3D" id="3.40.228.10">
    <property type="entry name" value="Dimethylsulfoxide Reductase, domain 2"/>
    <property type="match status" value="1"/>
</dbReference>
<gene>
    <name evidence="13" type="ORF">GA0070624_6297</name>
</gene>
<protein>
    <submittedName>
        <fullName evidence="13">Molydopterin dinucleotide binding domain-containing protein</fullName>
    </submittedName>
</protein>
<keyword evidence="5" id="KW-0500">Molybdenum</keyword>
<keyword evidence="4" id="KW-0004">4Fe-4S</keyword>
<evidence type="ECO:0000256" key="11">
    <source>
        <dbReference type="SAM" id="MobiDB-lite"/>
    </source>
</evidence>
<keyword evidence="7" id="KW-0560">Oxidoreductase</keyword>
<feature type="compositionally biased region" description="Low complexity" evidence="11">
    <location>
        <begin position="800"/>
        <end position="811"/>
    </location>
</feature>
<comment type="cofactor">
    <cofactor evidence="2">
        <name>[4Fe-4S] cluster</name>
        <dbReference type="ChEBI" id="CHEBI:49883"/>
    </cofactor>
</comment>
<dbReference type="CDD" id="cd02754">
    <property type="entry name" value="MopB_Nitrate-R-NapA-like"/>
    <property type="match status" value="1"/>
</dbReference>
<dbReference type="OrthoDB" id="7376058at2"/>
<dbReference type="Gene3D" id="3.40.50.740">
    <property type="match status" value="1"/>
</dbReference>
<feature type="domain" description="4Fe-4S Mo/W bis-MGD-type" evidence="12">
    <location>
        <begin position="39"/>
        <end position="95"/>
    </location>
</feature>
<evidence type="ECO:0000256" key="8">
    <source>
        <dbReference type="ARBA" id="ARBA00023004"/>
    </source>
</evidence>
<evidence type="ECO:0000256" key="5">
    <source>
        <dbReference type="ARBA" id="ARBA00022505"/>
    </source>
</evidence>
<dbReference type="InterPro" id="IPR009010">
    <property type="entry name" value="Asp_de-COase-like_dom_sf"/>
</dbReference>
<dbReference type="SUPFAM" id="SSF50692">
    <property type="entry name" value="ADC-like"/>
    <property type="match status" value="1"/>
</dbReference>
<evidence type="ECO:0000256" key="7">
    <source>
        <dbReference type="ARBA" id="ARBA00023002"/>
    </source>
</evidence>
<dbReference type="SUPFAM" id="SSF53706">
    <property type="entry name" value="Formate dehydrogenase/DMSO reductase, domains 1-3"/>
    <property type="match status" value="1"/>
</dbReference>
<dbReference type="GO" id="GO:0043546">
    <property type="term" value="F:molybdopterin cofactor binding"/>
    <property type="evidence" value="ECO:0007669"/>
    <property type="project" value="InterPro"/>
</dbReference>
<keyword evidence="8" id="KW-0408">Iron</keyword>
<proteinExistence type="inferred from homology"/>
<evidence type="ECO:0000256" key="1">
    <source>
        <dbReference type="ARBA" id="ARBA00001942"/>
    </source>
</evidence>
<dbReference type="Pfam" id="PF00384">
    <property type="entry name" value="Molybdopterin"/>
    <property type="match status" value="1"/>
</dbReference>
<comment type="similarity">
    <text evidence="3">Belongs to the prokaryotic molybdopterin-containing oxidoreductase family. NasA/NapA/NarB subfamily.</text>
</comment>
<accession>A0A1C6TB27</accession>
<reference evidence="14" key="1">
    <citation type="submission" date="2016-06" db="EMBL/GenBank/DDBJ databases">
        <authorList>
            <person name="Varghese N."/>
            <person name="Submissions Spin"/>
        </authorList>
    </citation>
    <scope>NUCLEOTIDE SEQUENCE [LARGE SCALE GENOMIC DNA]</scope>
    <source>
        <strain evidence="14">DSM 45431</strain>
    </source>
</reference>
<keyword evidence="9" id="KW-0411">Iron-sulfur</keyword>